<protein>
    <submittedName>
        <fullName evidence="2">Uncharacterized protein</fullName>
    </submittedName>
</protein>
<keyword evidence="1" id="KW-1133">Transmembrane helix</keyword>
<accession>A0A1A9VHQ6</accession>
<evidence type="ECO:0000313" key="3">
    <source>
        <dbReference type="Proteomes" id="UP000078200"/>
    </source>
</evidence>
<evidence type="ECO:0000256" key="1">
    <source>
        <dbReference type="SAM" id="Phobius"/>
    </source>
</evidence>
<keyword evidence="1" id="KW-0812">Transmembrane</keyword>
<dbReference type="VEuPathDB" id="VectorBase:GAUT037822"/>
<dbReference type="AlphaFoldDB" id="A0A1A9VHQ6"/>
<proteinExistence type="predicted"/>
<evidence type="ECO:0000313" key="2">
    <source>
        <dbReference type="EnsemblMetazoa" id="GAUT037822-PA"/>
    </source>
</evidence>
<feature type="transmembrane region" description="Helical" evidence="1">
    <location>
        <begin position="65"/>
        <end position="85"/>
    </location>
</feature>
<keyword evidence="1" id="KW-0472">Membrane</keyword>
<reference evidence="2" key="1">
    <citation type="submission" date="2020-05" db="UniProtKB">
        <authorList>
            <consortium name="EnsemblMetazoa"/>
        </authorList>
    </citation>
    <scope>IDENTIFICATION</scope>
    <source>
        <strain evidence="2">TTRI</strain>
    </source>
</reference>
<keyword evidence="3" id="KW-1185">Reference proteome</keyword>
<organism evidence="2 3">
    <name type="scientific">Glossina austeni</name>
    <name type="common">Savannah tsetse fly</name>
    <dbReference type="NCBI Taxonomy" id="7395"/>
    <lineage>
        <taxon>Eukaryota</taxon>
        <taxon>Metazoa</taxon>
        <taxon>Ecdysozoa</taxon>
        <taxon>Arthropoda</taxon>
        <taxon>Hexapoda</taxon>
        <taxon>Insecta</taxon>
        <taxon>Pterygota</taxon>
        <taxon>Neoptera</taxon>
        <taxon>Endopterygota</taxon>
        <taxon>Diptera</taxon>
        <taxon>Brachycera</taxon>
        <taxon>Muscomorpha</taxon>
        <taxon>Hippoboscoidea</taxon>
        <taxon>Glossinidae</taxon>
        <taxon>Glossina</taxon>
    </lineage>
</organism>
<dbReference type="EnsemblMetazoa" id="GAUT037822-RA">
    <property type="protein sequence ID" value="GAUT037822-PA"/>
    <property type="gene ID" value="GAUT037822"/>
</dbReference>
<sequence length="172" mass="20244">MIVREIYKKKVKECCRKEKHSASLNKKSDQKVVTKHFHRESIKHKQYPCTMPFEKLGTFILLNAYLKYLYIILNISAFFLCSYANNRSTPHFELLINVFYISHSFIRDIFSVLTIRPGEVHPVYNARRRVCMYGRLLVPSAPCLGQFVPENLIISKILIKFMRDDKKNKPVS</sequence>
<dbReference type="Proteomes" id="UP000078200">
    <property type="component" value="Unassembled WGS sequence"/>
</dbReference>
<name>A0A1A9VHQ6_GLOAU</name>